<keyword evidence="1" id="KW-1133">Transmembrane helix</keyword>
<dbReference type="Proteomes" id="UP001596233">
    <property type="component" value="Unassembled WGS sequence"/>
</dbReference>
<accession>A0ABW1V2V5</accession>
<dbReference type="EMBL" id="JBHSTE010000002">
    <property type="protein sequence ID" value="MFC6332102.1"/>
    <property type="molecule type" value="Genomic_DNA"/>
</dbReference>
<name>A0ABW1V2V5_9BACL</name>
<proteinExistence type="predicted"/>
<evidence type="ECO:0000313" key="3">
    <source>
        <dbReference type="EMBL" id="MFC6332102.1"/>
    </source>
</evidence>
<feature type="transmembrane region" description="Helical" evidence="1">
    <location>
        <begin position="276"/>
        <end position="297"/>
    </location>
</feature>
<evidence type="ECO:0000313" key="4">
    <source>
        <dbReference type="Proteomes" id="UP001596233"/>
    </source>
</evidence>
<evidence type="ECO:0000259" key="2">
    <source>
        <dbReference type="Pfam" id="PF13559"/>
    </source>
</evidence>
<dbReference type="RefSeq" id="WP_379232113.1">
    <property type="nucleotide sequence ID" value="NZ_JBHSTE010000002.1"/>
</dbReference>
<feature type="transmembrane region" description="Helical" evidence="1">
    <location>
        <begin position="119"/>
        <end position="142"/>
    </location>
</feature>
<keyword evidence="4" id="KW-1185">Reference proteome</keyword>
<comment type="caution">
    <text evidence="3">The sequence shown here is derived from an EMBL/GenBank/DDBJ whole genome shotgun (WGS) entry which is preliminary data.</text>
</comment>
<dbReference type="Pfam" id="PF13559">
    <property type="entry name" value="DUF4129"/>
    <property type="match status" value="1"/>
</dbReference>
<sequence length="444" mass="50469">MSGSSLKRWFMPLWQAIVELIFYAPIWLTIGIYSLSDSMLLLWVVLLIVTYWLPYQLLYNKSEVRNAYRISAVLLLGGAPLLILAALTSQDLPLNAWIGCLLVGFTFVTNSFRSLQLGWINSFSSTIMLIFLFLAVVLQVLKVTALHELASYNTLFYSLGILAVLLFLYIHNERMVTDQQMIDASSATIKRSVIMNRIYITIISLLVVGIMLFRDLQRLVERYVGEWITALLAWLLRERAVEEPPPQEQPSGEMPQLGDLGPQGEPSKFWAILELIVKWLAIAALIALAVVVVYYAVRKLMPLMKQMLAHLLRLKGLQGSTATGYTDEIEELVPEKLKEKKQKKVKPAAKLKGWKGLSAAEKVRALYRSAVDLGRQKGKPIAPYYTAKETIALLKEDGENANNQAYERLLERYNDTRYGDIEPNEQEIDRLKEQLEQTQKKGRS</sequence>
<feature type="transmembrane region" description="Helical" evidence="1">
    <location>
        <begin position="154"/>
        <end position="172"/>
    </location>
</feature>
<feature type="transmembrane region" description="Helical" evidence="1">
    <location>
        <begin position="94"/>
        <end position="112"/>
    </location>
</feature>
<dbReference type="InterPro" id="IPR025403">
    <property type="entry name" value="TgpA-like_C"/>
</dbReference>
<reference evidence="4" key="1">
    <citation type="journal article" date="2019" name="Int. J. Syst. Evol. Microbiol.">
        <title>The Global Catalogue of Microorganisms (GCM) 10K type strain sequencing project: providing services to taxonomists for standard genome sequencing and annotation.</title>
        <authorList>
            <consortium name="The Broad Institute Genomics Platform"/>
            <consortium name="The Broad Institute Genome Sequencing Center for Infectious Disease"/>
            <person name="Wu L."/>
            <person name="Ma J."/>
        </authorList>
    </citation>
    <scope>NUCLEOTIDE SEQUENCE [LARGE SCALE GENOMIC DNA]</scope>
    <source>
        <strain evidence="4">PCU 280</strain>
    </source>
</reference>
<evidence type="ECO:0000256" key="1">
    <source>
        <dbReference type="SAM" id="Phobius"/>
    </source>
</evidence>
<keyword evidence="1" id="KW-0472">Membrane</keyword>
<feature type="transmembrane region" description="Helical" evidence="1">
    <location>
        <begin position="193"/>
        <end position="213"/>
    </location>
</feature>
<organism evidence="3 4">
    <name type="scientific">Paenibacillus septentrionalis</name>
    <dbReference type="NCBI Taxonomy" id="429342"/>
    <lineage>
        <taxon>Bacteria</taxon>
        <taxon>Bacillati</taxon>
        <taxon>Bacillota</taxon>
        <taxon>Bacilli</taxon>
        <taxon>Bacillales</taxon>
        <taxon>Paenibacillaceae</taxon>
        <taxon>Paenibacillus</taxon>
    </lineage>
</organism>
<gene>
    <name evidence="3" type="ORF">ACFP56_05660</name>
</gene>
<protein>
    <submittedName>
        <fullName evidence="3">DUF4129 domain-containing protein</fullName>
    </submittedName>
</protein>
<feature type="transmembrane region" description="Helical" evidence="1">
    <location>
        <begin position="70"/>
        <end position="88"/>
    </location>
</feature>
<feature type="transmembrane region" description="Helical" evidence="1">
    <location>
        <begin position="40"/>
        <end position="58"/>
    </location>
</feature>
<keyword evidence="1" id="KW-0812">Transmembrane</keyword>
<feature type="transmembrane region" description="Helical" evidence="1">
    <location>
        <begin position="12"/>
        <end position="34"/>
    </location>
</feature>
<feature type="domain" description="Protein-glutamine gamma-glutamyltransferase-like C-terminal" evidence="2">
    <location>
        <begin position="366"/>
        <end position="436"/>
    </location>
</feature>